<gene>
    <name evidence="2" type="ORF">FMOSSE_LOCUS10273</name>
</gene>
<dbReference type="SMART" id="SM00717">
    <property type="entry name" value="SANT"/>
    <property type="match status" value="1"/>
</dbReference>
<dbReference type="PROSITE" id="PS51294">
    <property type="entry name" value="HTH_MYB"/>
    <property type="match status" value="1"/>
</dbReference>
<dbReference type="EMBL" id="CAJVPP010003321">
    <property type="protein sequence ID" value="CAG8626662.1"/>
    <property type="molecule type" value="Genomic_DNA"/>
</dbReference>
<evidence type="ECO:0000259" key="1">
    <source>
        <dbReference type="PROSITE" id="PS51294"/>
    </source>
</evidence>
<dbReference type="SUPFAM" id="SSF46689">
    <property type="entry name" value="Homeodomain-like"/>
    <property type="match status" value="1"/>
</dbReference>
<evidence type="ECO:0000313" key="2">
    <source>
        <dbReference type="EMBL" id="CAG8626662.1"/>
    </source>
</evidence>
<dbReference type="InterPro" id="IPR009057">
    <property type="entry name" value="Homeodomain-like_sf"/>
</dbReference>
<dbReference type="Pfam" id="PF00249">
    <property type="entry name" value="Myb_DNA-binding"/>
    <property type="match status" value="1"/>
</dbReference>
<name>A0A9N9D4I9_FUNMO</name>
<dbReference type="GO" id="GO:0003691">
    <property type="term" value="F:double-stranded telomeric DNA binding"/>
    <property type="evidence" value="ECO:0007669"/>
    <property type="project" value="TreeGrafter"/>
</dbReference>
<dbReference type="InterPro" id="IPR001005">
    <property type="entry name" value="SANT/Myb"/>
</dbReference>
<feature type="domain" description="HTH myb-type" evidence="1">
    <location>
        <begin position="1"/>
        <end position="60"/>
    </location>
</feature>
<dbReference type="PANTHER" id="PTHR47807:SF1">
    <property type="entry name" value="PROTEIN TBF1"/>
    <property type="match status" value="1"/>
</dbReference>
<reference evidence="2" key="1">
    <citation type="submission" date="2021-06" db="EMBL/GenBank/DDBJ databases">
        <authorList>
            <person name="Kallberg Y."/>
            <person name="Tangrot J."/>
            <person name="Rosling A."/>
        </authorList>
    </citation>
    <scope>NUCLEOTIDE SEQUENCE</scope>
    <source>
        <strain evidence="2">87-6 pot B 2015</strain>
    </source>
</reference>
<dbReference type="CDD" id="cd11660">
    <property type="entry name" value="SANT_TRF"/>
    <property type="match status" value="1"/>
</dbReference>
<dbReference type="Proteomes" id="UP000789375">
    <property type="component" value="Unassembled WGS sequence"/>
</dbReference>
<evidence type="ECO:0000313" key="3">
    <source>
        <dbReference type="Proteomes" id="UP000789375"/>
    </source>
</evidence>
<sequence>MPRRIKWTQEELDALEKGMNEHGTNWETILLFYGPPGGPLKNRNSIQLKDKARNEKRRREKEGLQLGIFEKATGSKKKQSNNKVIDIGFGID</sequence>
<dbReference type="InterPro" id="IPR017930">
    <property type="entry name" value="Myb_dom"/>
</dbReference>
<dbReference type="GO" id="GO:0010833">
    <property type="term" value="P:telomere maintenance via telomere lengthening"/>
    <property type="evidence" value="ECO:0007669"/>
    <property type="project" value="TreeGrafter"/>
</dbReference>
<dbReference type="PANTHER" id="PTHR47807">
    <property type="entry name" value="PROTEIN TBF1"/>
    <property type="match status" value="1"/>
</dbReference>
<dbReference type="Gene3D" id="1.10.10.60">
    <property type="entry name" value="Homeodomain-like"/>
    <property type="match status" value="1"/>
</dbReference>
<accession>A0A9N9D4I9</accession>
<comment type="caution">
    <text evidence="2">The sequence shown here is derived from an EMBL/GenBank/DDBJ whole genome shotgun (WGS) entry which is preliminary data.</text>
</comment>
<organism evidence="2 3">
    <name type="scientific">Funneliformis mosseae</name>
    <name type="common">Endomycorrhizal fungus</name>
    <name type="synonym">Glomus mosseae</name>
    <dbReference type="NCBI Taxonomy" id="27381"/>
    <lineage>
        <taxon>Eukaryota</taxon>
        <taxon>Fungi</taxon>
        <taxon>Fungi incertae sedis</taxon>
        <taxon>Mucoromycota</taxon>
        <taxon>Glomeromycotina</taxon>
        <taxon>Glomeromycetes</taxon>
        <taxon>Glomerales</taxon>
        <taxon>Glomeraceae</taxon>
        <taxon>Funneliformis</taxon>
    </lineage>
</organism>
<protein>
    <submittedName>
        <fullName evidence="2">4324_t:CDS:1</fullName>
    </submittedName>
</protein>
<dbReference type="AlphaFoldDB" id="A0A9N9D4I9"/>
<dbReference type="InterPro" id="IPR052833">
    <property type="entry name" value="Telomeric_DNA-bd_trans-reg"/>
</dbReference>
<keyword evidence="3" id="KW-1185">Reference proteome</keyword>
<proteinExistence type="predicted"/>